<dbReference type="CDD" id="cd16917">
    <property type="entry name" value="HATPase_UhpB-NarQ-NarX-like"/>
    <property type="match status" value="1"/>
</dbReference>
<keyword evidence="6 12" id="KW-0418">Kinase</keyword>
<dbReference type="AlphaFoldDB" id="E3J2K1"/>
<dbReference type="GO" id="GO:0016020">
    <property type="term" value="C:membrane"/>
    <property type="evidence" value="ECO:0007669"/>
    <property type="project" value="InterPro"/>
</dbReference>
<dbReference type="Gene3D" id="1.20.5.1930">
    <property type="match status" value="1"/>
</dbReference>
<evidence type="ECO:0000256" key="3">
    <source>
        <dbReference type="ARBA" id="ARBA00022553"/>
    </source>
</evidence>
<proteinExistence type="predicted"/>
<dbReference type="EMBL" id="CP002299">
    <property type="protein sequence ID" value="ADP80515.1"/>
    <property type="molecule type" value="Genomic_DNA"/>
</dbReference>
<dbReference type="InterPro" id="IPR055558">
    <property type="entry name" value="DUF7134"/>
</dbReference>
<evidence type="ECO:0000256" key="8">
    <source>
        <dbReference type="ARBA" id="ARBA00023012"/>
    </source>
</evidence>
<dbReference type="EC" id="2.7.13.3" evidence="2"/>
<dbReference type="GO" id="GO:0000155">
    <property type="term" value="F:phosphorelay sensor kinase activity"/>
    <property type="evidence" value="ECO:0007669"/>
    <property type="project" value="InterPro"/>
</dbReference>
<evidence type="ECO:0000256" key="1">
    <source>
        <dbReference type="ARBA" id="ARBA00000085"/>
    </source>
</evidence>
<dbReference type="PANTHER" id="PTHR24421:SF10">
    <property type="entry name" value="NITRATE_NITRITE SENSOR PROTEIN NARQ"/>
    <property type="match status" value="1"/>
</dbReference>
<dbReference type="RefSeq" id="WP_013423633.1">
    <property type="nucleotide sequence ID" value="NC_014666.1"/>
</dbReference>
<keyword evidence="3" id="KW-0597">Phosphoprotein</keyword>
<evidence type="ECO:0000256" key="7">
    <source>
        <dbReference type="ARBA" id="ARBA00022840"/>
    </source>
</evidence>
<dbReference type="InParanoid" id="E3J2K1"/>
<evidence type="ECO:0000256" key="4">
    <source>
        <dbReference type="ARBA" id="ARBA00022679"/>
    </source>
</evidence>
<keyword evidence="7" id="KW-0067">ATP-binding</keyword>
<keyword evidence="13" id="KW-1185">Reference proteome</keyword>
<dbReference type="InterPro" id="IPR003594">
    <property type="entry name" value="HATPase_dom"/>
</dbReference>
<dbReference type="STRING" id="298654.FraEuI1c_2481"/>
<sequence>MRAGLLNRWDVAVAAAITVATVAPPAVTGHPRWWLLALGLAASVPVAWRRQALLVVCLVVGPATTVLALCPDLGPLFVPYGALLCAYTFAAHGTRRLQPVAITICAAGVLITLVVPRESFDTARVVVTEYVAVFAIGGGIRARRDREAADAERAQRTAEARAAAVQRERVRIARDMHDIVTHSVGLMIVQAEAGPVVARTDPARAEAVFDTIAATGREAVDQLRVMLGALRGQAGREPVPGIDAVAELVARTGRGALRTSLTEEGERRPLPPDVGVAAYRIIQESLTNVVRHAGARSVEVTLSWTDASLEVRIADDGGGTGASGPPREGHGLLGMRERAQSCGGTLAVDPRGFTVTASLPAPGRPAEHWPRPRSAAAGG</sequence>
<keyword evidence="10" id="KW-1133">Transmembrane helix</keyword>
<keyword evidence="8" id="KW-0902">Two-component regulatory system</keyword>
<dbReference type="KEGG" id="fri:FraEuI1c_2481"/>
<dbReference type="eggNOG" id="COG4585">
    <property type="taxonomic scope" value="Bacteria"/>
</dbReference>
<dbReference type="SUPFAM" id="SSF55874">
    <property type="entry name" value="ATPase domain of HSP90 chaperone/DNA topoisomerase II/histidine kinase"/>
    <property type="match status" value="1"/>
</dbReference>
<keyword evidence="4" id="KW-0808">Transferase</keyword>
<evidence type="ECO:0000313" key="13">
    <source>
        <dbReference type="Proteomes" id="UP000002484"/>
    </source>
</evidence>
<dbReference type="GO" id="GO:0005524">
    <property type="term" value="F:ATP binding"/>
    <property type="evidence" value="ECO:0007669"/>
    <property type="project" value="UniProtKB-KW"/>
</dbReference>
<reference evidence="12 13" key="1">
    <citation type="submission" date="2010-10" db="EMBL/GenBank/DDBJ databases">
        <title>Complete sequence of Frankia sp. EuI1c.</title>
        <authorList>
            <consortium name="US DOE Joint Genome Institute"/>
            <person name="Lucas S."/>
            <person name="Copeland A."/>
            <person name="Lapidus A."/>
            <person name="Cheng J.-F."/>
            <person name="Bruce D."/>
            <person name="Goodwin L."/>
            <person name="Pitluck S."/>
            <person name="Chertkov O."/>
            <person name="Detter J.C."/>
            <person name="Han C."/>
            <person name="Tapia R."/>
            <person name="Land M."/>
            <person name="Hauser L."/>
            <person name="Jeffries C."/>
            <person name="Kyrpides N."/>
            <person name="Ivanova N."/>
            <person name="Mikhailova N."/>
            <person name="Beauchemin N."/>
            <person name="Sen A."/>
            <person name="Sur S.A."/>
            <person name="Gtari M."/>
            <person name="Wall L."/>
            <person name="Tisa L."/>
            <person name="Woyke T."/>
        </authorList>
    </citation>
    <scope>NUCLEOTIDE SEQUENCE [LARGE SCALE GENOMIC DNA]</scope>
    <source>
        <strain evidence="13">DSM 45817 / CECT 9037 / EuI1c</strain>
    </source>
</reference>
<evidence type="ECO:0000256" key="9">
    <source>
        <dbReference type="SAM" id="MobiDB-lite"/>
    </source>
</evidence>
<comment type="catalytic activity">
    <reaction evidence="1">
        <text>ATP + protein L-histidine = ADP + protein N-phospho-L-histidine.</text>
        <dbReference type="EC" id="2.7.13.3"/>
    </reaction>
</comment>
<keyword evidence="10" id="KW-0472">Membrane</keyword>
<accession>E3J2K1</accession>
<dbReference type="Pfam" id="PF02518">
    <property type="entry name" value="HATPase_c"/>
    <property type="match status" value="1"/>
</dbReference>
<evidence type="ECO:0000256" key="2">
    <source>
        <dbReference type="ARBA" id="ARBA00012438"/>
    </source>
</evidence>
<dbReference type="InterPro" id="IPR011712">
    <property type="entry name" value="Sig_transdc_His_kin_sub3_dim/P"/>
</dbReference>
<organism evidence="12 13">
    <name type="scientific">Pseudofrankia inefficax (strain DSM 45817 / CECT 9037 / DDB 130130 / EuI1c)</name>
    <name type="common">Frankia inefficax</name>
    <dbReference type="NCBI Taxonomy" id="298654"/>
    <lineage>
        <taxon>Bacteria</taxon>
        <taxon>Bacillati</taxon>
        <taxon>Actinomycetota</taxon>
        <taxon>Actinomycetes</taxon>
        <taxon>Frankiales</taxon>
        <taxon>Frankiaceae</taxon>
        <taxon>Pseudofrankia</taxon>
    </lineage>
</organism>
<gene>
    <name evidence="12" type="ordered locus">FraEuI1c_2481</name>
</gene>
<evidence type="ECO:0000256" key="5">
    <source>
        <dbReference type="ARBA" id="ARBA00022741"/>
    </source>
</evidence>
<dbReference type="SMART" id="SM00387">
    <property type="entry name" value="HATPase_c"/>
    <property type="match status" value="1"/>
</dbReference>
<dbReference type="Proteomes" id="UP000002484">
    <property type="component" value="Chromosome"/>
</dbReference>
<dbReference type="InterPro" id="IPR050482">
    <property type="entry name" value="Sensor_HK_TwoCompSys"/>
</dbReference>
<evidence type="ECO:0000256" key="10">
    <source>
        <dbReference type="SAM" id="Phobius"/>
    </source>
</evidence>
<feature type="transmembrane region" description="Helical" evidence="10">
    <location>
        <begin position="53"/>
        <end position="70"/>
    </location>
</feature>
<dbReference type="HOGENOM" id="CLU_000445_20_1_11"/>
<dbReference type="Pfam" id="PF23539">
    <property type="entry name" value="DUF7134"/>
    <property type="match status" value="1"/>
</dbReference>
<dbReference type="PANTHER" id="PTHR24421">
    <property type="entry name" value="NITRATE/NITRITE SENSOR PROTEIN NARX-RELATED"/>
    <property type="match status" value="1"/>
</dbReference>
<feature type="transmembrane region" description="Helical" evidence="10">
    <location>
        <begin position="100"/>
        <end position="116"/>
    </location>
</feature>
<dbReference type="Pfam" id="PF07730">
    <property type="entry name" value="HisKA_3"/>
    <property type="match status" value="1"/>
</dbReference>
<evidence type="ECO:0000256" key="6">
    <source>
        <dbReference type="ARBA" id="ARBA00022777"/>
    </source>
</evidence>
<feature type="region of interest" description="Disordered" evidence="9">
    <location>
        <begin position="358"/>
        <end position="379"/>
    </location>
</feature>
<dbReference type="Gene3D" id="3.30.565.10">
    <property type="entry name" value="Histidine kinase-like ATPase, C-terminal domain"/>
    <property type="match status" value="1"/>
</dbReference>
<feature type="domain" description="Histidine kinase/HSP90-like ATPase" evidence="11">
    <location>
        <begin position="273"/>
        <end position="363"/>
    </location>
</feature>
<keyword evidence="5" id="KW-0547">Nucleotide-binding</keyword>
<evidence type="ECO:0000259" key="11">
    <source>
        <dbReference type="SMART" id="SM00387"/>
    </source>
</evidence>
<dbReference type="GO" id="GO:0046983">
    <property type="term" value="F:protein dimerization activity"/>
    <property type="evidence" value="ECO:0007669"/>
    <property type="project" value="InterPro"/>
</dbReference>
<dbReference type="InterPro" id="IPR036890">
    <property type="entry name" value="HATPase_C_sf"/>
</dbReference>
<evidence type="ECO:0000313" key="12">
    <source>
        <dbReference type="EMBL" id="ADP80515.1"/>
    </source>
</evidence>
<keyword evidence="10" id="KW-0812">Transmembrane</keyword>
<dbReference type="SUPFAM" id="SSF56954">
    <property type="entry name" value="Outer membrane efflux proteins (OEP)"/>
    <property type="match status" value="1"/>
</dbReference>
<protein>
    <recommendedName>
        <fullName evidence="2">histidine kinase</fullName>
        <ecNumber evidence="2">2.7.13.3</ecNumber>
    </recommendedName>
</protein>
<name>E3J2K1_PSEI1</name>